<proteinExistence type="predicted"/>
<keyword evidence="2" id="KW-1185">Reference proteome</keyword>
<dbReference type="Proteomes" id="UP000588491">
    <property type="component" value="Unassembled WGS sequence"/>
</dbReference>
<accession>A0A7Y0K8R8</accession>
<evidence type="ECO:0008006" key="3">
    <source>
        <dbReference type="Google" id="ProtNLM"/>
    </source>
</evidence>
<dbReference type="EMBL" id="JABBPK010000001">
    <property type="protein sequence ID" value="NMO77214.1"/>
    <property type="molecule type" value="Genomic_DNA"/>
</dbReference>
<gene>
    <name evidence="1" type="ORF">HHU08_09420</name>
</gene>
<dbReference type="PROSITE" id="PS51257">
    <property type="entry name" value="PROKAR_LIPOPROTEIN"/>
    <property type="match status" value="1"/>
</dbReference>
<comment type="caution">
    <text evidence="1">The sequence shown here is derived from an EMBL/GenBank/DDBJ whole genome shotgun (WGS) entry which is preliminary data.</text>
</comment>
<name>A0A7Y0K8R8_9BACI</name>
<dbReference type="RefSeq" id="WP_016200983.1">
    <property type="nucleotide sequence ID" value="NZ_JABBPK010000001.1"/>
</dbReference>
<evidence type="ECO:0000313" key="1">
    <source>
        <dbReference type="EMBL" id="NMO77214.1"/>
    </source>
</evidence>
<dbReference type="AlphaFoldDB" id="A0A7Y0K8R8"/>
<reference evidence="1 2" key="1">
    <citation type="submission" date="2020-04" db="EMBL/GenBank/DDBJ databases">
        <title>Bacillus sp. UniB3 isolated from commercial digestive syrup.</title>
        <authorList>
            <person name="Thorat V."/>
            <person name="Kirdat K."/>
            <person name="Tiwarekar B."/>
            <person name="Yadav A."/>
        </authorList>
    </citation>
    <scope>NUCLEOTIDE SEQUENCE [LARGE SCALE GENOMIC DNA]</scope>
    <source>
        <strain evidence="1 2">UniB3</strain>
    </source>
</reference>
<sequence length="140" mass="15517">MKKIRLICIPAFLLFAGCGNDIPDPEVKPKKEANYLIPTNAAVQASLSYTGKDNMDVHHIVKGNKVFVECRVKDYSFREDSNGKLGKVIVEVDGAKKEYSSAAFVIEGLKPGKHTINLSIVDVANETTKYKKSFPIMIKE</sequence>
<evidence type="ECO:0000313" key="2">
    <source>
        <dbReference type="Proteomes" id="UP000588491"/>
    </source>
</evidence>
<organism evidence="1 2">
    <name type="scientific">Niallia alba</name>
    <dbReference type="NCBI Taxonomy" id="2729105"/>
    <lineage>
        <taxon>Bacteria</taxon>
        <taxon>Bacillati</taxon>
        <taxon>Bacillota</taxon>
        <taxon>Bacilli</taxon>
        <taxon>Bacillales</taxon>
        <taxon>Bacillaceae</taxon>
        <taxon>Niallia</taxon>
    </lineage>
</organism>
<protein>
    <recommendedName>
        <fullName evidence="3">Lipoprotein</fullName>
    </recommendedName>
</protein>